<name>G5SNI6_9BACT</name>
<gene>
    <name evidence="1" type="ORF">HMPREF9441_00916</name>
</gene>
<dbReference type="Proteomes" id="UP000003598">
    <property type="component" value="Unassembled WGS sequence"/>
</dbReference>
<dbReference type="HOGENOM" id="CLU_3219625_0_0_10"/>
<protein>
    <submittedName>
        <fullName evidence="1">Uncharacterized protein</fullName>
    </submittedName>
</protein>
<evidence type="ECO:0000313" key="1">
    <source>
        <dbReference type="EMBL" id="EHH01253.1"/>
    </source>
</evidence>
<proteinExistence type="predicted"/>
<organism evidence="1 2">
    <name type="scientific">Paraprevotella clara YIT 11840</name>
    <dbReference type="NCBI Taxonomy" id="762968"/>
    <lineage>
        <taxon>Bacteria</taxon>
        <taxon>Pseudomonadati</taxon>
        <taxon>Bacteroidota</taxon>
        <taxon>Bacteroidia</taxon>
        <taxon>Bacteroidales</taxon>
        <taxon>Prevotellaceae</taxon>
        <taxon>Paraprevotella</taxon>
    </lineage>
</organism>
<dbReference type="EMBL" id="AFFY01000015">
    <property type="protein sequence ID" value="EHH01253.1"/>
    <property type="molecule type" value="Genomic_DNA"/>
</dbReference>
<dbReference type="STRING" id="762968.HMPREF9441_00916"/>
<keyword evidence="2" id="KW-1185">Reference proteome</keyword>
<reference evidence="1 2" key="1">
    <citation type="submission" date="2011-03" db="EMBL/GenBank/DDBJ databases">
        <authorList>
            <person name="Weinstock G."/>
            <person name="Sodergren E."/>
            <person name="Clifton S."/>
            <person name="Fulton L."/>
            <person name="Fulton B."/>
            <person name="Courtney L."/>
            <person name="Fronick C."/>
            <person name="Harrison M."/>
            <person name="Strong C."/>
            <person name="Farmer C."/>
            <person name="Delahaunty K."/>
            <person name="Markovic C."/>
            <person name="Hall O."/>
            <person name="Minx P."/>
            <person name="Tomlinson C."/>
            <person name="Mitreva M."/>
            <person name="Hou S."/>
            <person name="Chen J."/>
            <person name="Wollam A."/>
            <person name="Pepin K.H."/>
            <person name="Johnson M."/>
            <person name="Bhonagiri V."/>
            <person name="Zhang X."/>
            <person name="Suruliraj S."/>
            <person name="Warren W."/>
            <person name="Chinwalla A."/>
            <person name="Mardis E.R."/>
            <person name="Wilson R.K."/>
        </authorList>
    </citation>
    <scope>NUCLEOTIDE SEQUENCE [LARGE SCALE GENOMIC DNA]</scope>
    <source>
        <strain evidence="1 2">YIT 11840</strain>
    </source>
</reference>
<evidence type="ECO:0000313" key="2">
    <source>
        <dbReference type="Proteomes" id="UP000003598"/>
    </source>
</evidence>
<comment type="caution">
    <text evidence="1">The sequence shown here is derived from an EMBL/GenBank/DDBJ whole genome shotgun (WGS) entry which is preliminary data.</text>
</comment>
<sequence length="44" mass="5101">MNLPITPCFNFHKDKEISYLPSIKTGNEHIIFVKLPLPTKDKEC</sequence>
<dbReference type="AlphaFoldDB" id="G5SNI6"/>
<accession>G5SNI6</accession>